<evidence type="ECO:0000259" key="10">
    <source>
        <dbReference type="PROSITE" id="PS50893"/>
    </source>
</evidence>
<dbReference type="InterPro" id="IPR036640">
    <property type="entry name" value="ABC1_TM_sf"/>
</dbReference>
<evidence type="ECO:0000256" key="3">
    <source>
        <dbReference type="ARBA" id="ARBA00022475"/>
    </source>
</evidence>
<dbReference type="InterPro" id="IPR017871">
    <property type="entry name" value="ABC_transporter-like_CS"/>
</dbReference>
<dbReference type="PROSITE" id="PS50929">
    <property type="entry name" value="ABC_TM1F"/>
    <property type="match status" value="1"/>
</dbReference>
<dbReference type="Gene3D" id="1.20.1560.10">
    <property type="entry name" value="ABC transporter type 1, transmembrane domain"/>
    <property type="match status" value="1"/>
</dbReference>
<evidence type="ECO:0000256" key="9">
    <source>
        <dbReference type="SAM" id="Phobius"/>
    </source>
</evidence>
<keyword evidence="6 12" id="KW-0067">ATP-binding</keyword>
<keyword evidence="7 9" id="KW-1133">Transmembrane helix</keyword>
<comment type="caution">
    <text evidence="12">The sequence shown here is derived from an EMBL/GenBank/DDBJ whole genome shotgun (WGS) entry which is preliminary data.</text>
</comment>
<dbReference type="InterPro" id="IPR003439">
    <property type="entry name" value="ABC_transporter-like_ATP-bd"/>
</dbReference>
<keyword evidence="3" id="KW-1003">Cell membrane</keyword>
<comment type="subcellular location">
    <subcellularLocation>
        <location evidence="1">Cell membrane</location>
        <topology evidence="1">Multi-pass membrane protein</topology>
    </subcellularLocation>
</comment>
<feature type="transmembrane region" description="Helical" evidence="9">
    <location>
        <begin position="246"/>
        <end position="270"/>
    </location>
</feature>
<dbReference type="SMART" id="SM00382">
    <property type="entry name" value="AAA"/>
    <property type="match status" value="1"/>
</dbReference>
<dbReference type="CDD" id="cd07346">
    <property type="entry name" value="ABC_6TM_exporters"/>
    <property type="match status" value="1"/>
</dbReference>
<organism evidence="12 13">
    <name type="scientific">Pontibacter mucosus</name>
    <dbReference type="NCBI Taxonomy" id="1649266"/>
    <lineage>
        <taxon>Bacteria</taxon>
        <taxon>Pseudomonadati</taxon>
        <taxon>Bacteroidota</taxon>
        <taxon>Cytophagia</taxon>
        <taxon>Cytophagales</taxon>
        <taxon>Hymenobacteraceae</taxon>
        <taxon>Pontibacter</taxon>
    </lineage>
</organism>
<proteinExistence type="predicted"/>
<keyword evidence="5" id="KW-0547">Nucleotide-binding</keyword>
<feature type="domain" description="ABC transmembrane type-1" evidence="11">
    <location>
        <begin position="16"/>
        <end position="305"/>
    </location>
</feature>
<feature type="domain" description="ABC transporter" evidence="10">
    <location>
        <begin position="337"/>
        <end position="574"/>
    </location>
</feature>
<evidence type="ECO:0000256" key="5">
    <source>
        <dbReference type="ARBA" id="ARBA00022741"/>
    </source>
</evidence>
<evidence type="ECO:0000259" key="11">
    <source>
        <dbReference type="PROSITE" id="PS50929"/>
    </source>
</evidence>
<dbReference type="Gene3D" id="3.40.50.300">
    <property type="entry name" value="P-loop containing nucleotide triphosphate hydrolases"/>
    <property type="match status" value="1"/>
</dbReference>
<dbReference type="InterPro" id="IPR011527">
    <property type="entry name" value="ABC1_TM_dom"/>
</dbReference>
<feature type="transmembrane region" description="Helical" evidence="9">
    <location>
        <begin position="58"/>
        <end position="76"/>
    </location>
</feature>
<keyword evidence="4 9" id="KW-0812">Transmembrane</keyword>
<dbReference type="PANTHER" id="PTHR43394:SF1">
    <property type="entry name" value="ATP-BINDING CASSETTE SUB-FAMILY B MEMBER 10, MITOCHONDRIAL"/>
    <property type="match status" value="1"/>
</dbReference>
<dbReference type="SUPFAM" id="SSF90123">
    <property type="entry name" value="ABC transporter transmembrane region"/>
    <property type="match status" value="1"/>
</dbReference>
<keyword evidence="2" id="KW-0813">Transport</keyword>
<evidence type="ECO:0000313" key="13">
    <source>
        <dbReference type="Proteomes" id="UP000244225"/>
    </source>
</evidence>
<gene>
    <name evidence="12" type="ORF">C8N40_101549</name>
</gene>
<evidence type="ECO:0000256" key="8">
    <source>
        <dbReference type="ARBA" id="ARBA00023136"/>
    </source>
</evidence>
<dbReference type="InterPro" id="IPR027417">
    <property type="entry name" value="P-loop_NTPase"/>
</dbReference>
<dbReference type="AlphaFoldDB" id="A0A2T5YTV7"/>
<dbReference type="PANTHER" id="PTHR43394">
    <property type="entry name" value="ATP-DEPENDENT PERMEASE MDL1, MITOCHONDRIAL"/>
    <property type="match status" value="1"/>
</dbReference>
<feature type="transmembrane region" description="Helical" evidence="9">
    <location>
        <begin position="162"/>
        <end position="182"/>
    </location>
</feature>
<dbReference type="FunFam" id="3.40.50.300:FF:000221">
    <property type="entry name" value="Multidrug ABC transporter ATP-binding protein"/>
    <property type="match status" value="1"/>
</dbReference>
<dbReference type="GO" id="GO:0016887">
    <property type="term" value="F:ATP hydrolysis activity"/>
    <property type="evidence" value="ECO:0007669"/>
    <property type="project" value="InterPro"/>
</dbReference>
<dbReference type="PROSITE" id="PS00211">
    <property type="entry name" value="ABC_TRANSPORTER_1"/>
    <property type="match status" value="1"/>
</dbReference>
<evidence type="ECO:0000256" key="7">
    <source>
        <dbReference type="ARBA" id="ARBA00022989"/>
    </source>
</evidence>
<dbReference type="RefSeq" id="WP_108210244.1">
    <property type="nucleotide sequence ID" value="NZ_QBKI01000001.1"/>
</dbReference>
<protein>
    <submittedName>
        <fullName evidence="12">ATP-binding cassette subfamily B protein</fullName>
    </submittedName>
</protein>
<dbReference type="PROSITE" id="PS50893">
    <property type="entry name" value="ABC_TRANSPORTER_2"/>
    <property type="match status" value="1"/>
</dbReference>
<dbReference type="EMBL" id="QBKI01000001">
    <property type="protein sequence ID" value="PTX22721.1"/>
    <property type="molecule type" value="Genomic_DNA"/>
</dbReference>
<dbReference type="OrthoDB" id="843962at2"/>
<dbReference type="InterPro" id="IPR039421">
    <property type="entry name" value="Type_1_exporter"/>
</dbReference>
<sequence>MRVLWNYLQPHRGLVILSLILAGISQVLALVDPIIFGKIIDNYATPPFTMTSEERVKGALWLMLLAVAVALLSRLAKAFQEYFTNLVVQKFGVQIFNDGLKQTLRLSYQEYADQNSGETLSILQRVRRDTERFINSFINILFSSLVGVGFLVWYAVTKHWALVPIFLIGMVVLGGLTSILSAKIKTMQRSINRATNKMSGVITESLRNIELVKSLGLTYPEIRRLRAHTERIFELEMEKVKRVRTLSFLQGTALNLLKQSILFTLLWLIFRDVLSTGELISMQFISVSIFGPLQEMGTIILTYREAEASLHNFDELMNKPVETRPESAIDVGPLQQLRFEDVVFRHKGAPQNSVDGISFEANTGDTIAFVGPSGSGKSTLVKLLVGLYLPDSGEIYYNGTPVKEIWLNEARRQLGFVTQETNLFSGTIKENLQYVKPDATDEEVLTAMRKASATNLLARSEKGIHTQIGEGGLKMSGGEKQRLSIARALIRNPRLLIFDEATSALDSLTEEEITATVREISALREQITILIAHRLSTIMHADTIYVLERGKIVEQGNHVELVEQKGLYYAMWRQQIGERKVDLIR</sequence>
<feature type="transmembrane region" description="Helical" evidence="9">
    <location>
        <begin position="133"/>
        <end position="156"/>
    </location>
</feature>
<evidence type="ECO:0000313" key="12">
    <source>
        <dbReference type="EMBL" id="PTX22721.1"/>
    </source>
</evidence>
<dbReference type="Pfam" id="PF00664">
    <property type="entry name" value="ABC_membrane"/>
    <property type="match status" value="1"/>
</dbReference>
<dbReference type="Pfam" id="PF00005">
    <property type="entry name" value="ABC_tran"/>
    <property type="match status" value="1"/>
</dbReference>
<name>A0A2T5YTV7_9BACT</name>
<dbReference type="GO" id="GO:0005886">
    <property type="term" value="C:plasma membrane"/>
    <property type="evidence" value="ECO:0007669"/>
    <property type="project" value="UniProtKB-SubCell"/>
</dbReference>
<evidence type="ECO:0000256" key="6">
    <source>
        <dbReference type="ARBA" id="ARBA00022840"/>
    </source>
</evidence>
<dbReference type="SUPFAM" id="SSF52540">
    <property type="entry name" value="P-loop containing nucleoside triphosphate hydrolases"/>
    <property type="match status" value="1"/>
</dbReference>
<evidence type="ECO:0000256" key="1">
    <source>
        <dbReference type="ARBA" id="ARBA00004651"/>
    </source>
</evidence>
<dbReference type="GO" id="GO:0005524">
    <property type="term" value="F:ATP binding"/>
    <property type="evidence" value="ECO:0007669"/>
    <property type="project" value="UniProtKB-KW"/>
</dbReference>
<dbReference type="InterPro" id="IPR003593">
    <property type="entry name" value="AAA+_ATPase"/>
</dbReference>
<keyword evidence="13" id="KW-1185">Reference proteome</keyword>
<evidence type="ECO:0000256" key="4">
    <source>
        <dbReference type="ARBA" id="ARBA00022692"/>
    </source>
</evidence>
<keyword evidence="8 9" id="KW-0472">Membrane</keyword>
<reference evidence="12 13" key="1">
    <citation type="submission" date="2018-04" db="EMBL/GenBank/DDBJ databases">
        <title>Genomic Encyclopedia of Archaeal and Bacterial Type Strains, Phase II (KMG-II): from individual species to whole genera.</title>
        <authorList>
            <person name="Goeker M."/>
        </authorList>
    </citation>
    <scope>NUCLEOTIDE SEQUENCE [LARGE SCALE GENOMIC DNA]</scope>
    <source>
        <strain evidence="12 13">DSM 100162</strain>
    </source>
</reference>
<dbReference type="GO" id="GO:0015421">
    <property type="term" value="F:ABC-type oligopeptide transporter activity"/>
    <property type="evidence" value="ECO:0007669"/>
    <property type="project" value="TreeGrafter"/>
</dbReference>
<evidence type="ECO:0000256" key="2">
    <source>
        <dbReference type="ARBA" id="ARBA00022448"/>
    </source>
</evidence>
<dbReference type="Proteomes" id="UP000244225">
    <property type="component" value="Unassembled WGS sequence"/>
</dbReference>
<accession>A0A2T5YTV7</accession>